<dbReference type="RefSeq" id="WP_157291620.1">
    <property type="nucleotide sequence ID" value="NZ_WQRF01000010.1"/>
</dbReference>
<evidence type="ECO:0000313" key="2">
    <source>
        <dbReference type="EMBL" id="MVT00828.1"/>
    </source>
</evidence>
<dbReference type="PROSITE" id="PS51502">
    <property type="entry name" value="S_R_A_B_BARREL"/>
    <property type="match status" value="1"/>
</dbReference>
<dbReference type="SMART" id="SM00886">
    <property type="entry name" value="Dabb"/>
    <property type="match status" value="1"/>
</dbReference>
<dbReference type="SUPFAM" id="SSF54909">
    <property type="entry name" value="Dimeric alpha+beta barrel"/>
    <property type="match status" value="1"/>
</dbReference>
<dbReference type="EMBL" id="WQRF01000010">
    <property type="protein sequence ID" value="MVT00828.1"/>
    <property type="molecule type" value="Genomic_DNA"/>
</dbReference>
<dbReference type="AlphaFoldDB" id="A0A7X3FU61"/>
<comment type="caution">
    <text evidence="2">The sequence shown here is derived from an EMBL/GenBank/DDBJ whole genome shotgun (WGS) entry which is preliminary data.</text>
</comment>
<evidence type="ECO:0000259" key="1">
    <source>
        <dbReference type="PROSITE" id="PS51502"/>
    </source>
</evidence>
<reference evidence="2 3" key="1">
    <citation type="submission" date="2019-12" db="EMBL/GenBank/DDBJ databases">
        <title>Devosia maris sp. nov., isolated from the deep seawater.</title>
        <authorList>
            <person name="Liu Y."/>
        </authorList>
    </citation>
    <scope>NUCLEOTIDE SEQUENCE [LARGE SCALE GENOMIC DNA]</scope>
    <source>
        <strain evidence="2 3">L53-10-65</strain>
    </source>
</reference>
<sequence>MVFIKYSGAVPQADRDCLMRDLEQLRSEIEGMEDFRTGRNVSPEAPLVHGLVDLFWIDFRDAEARDAYLANTTHKAIGARIMASLDGGQEAIFVCDLEL</sequence>
<evidence type="ECO:0000313" key="3">
    <source>
        <dbReference type="Proteomes" id="UP000438106"/>
    </source>
</evidence>
<dbReference type="InterPro" id="IPR011008">
    <property type="entry name" value="Dimeric_a/b-barrel"/>
</dbReference>
<gene>
    <name evidence="2" type="ORF">GO014_17560</name>
</gene>
<organism evidence="2 3">
    <name type="scientific">Devosia marina</name>
    <dbReference type="NCBI Taxonomy" id="2683198"/>
    <lineage>
        <taxon>Bacteria</taxon>
        <taxon>Pseudomonadati</taxon>
        <taxon>Pseudomonadota</taxon>
        <taxon>Alphaproteobacteria</taxon>
        <taxon>Hyphomicrobiales</taxon>
        <taxon>Devosiaceae</taxon>
        <taxon>Devosia</taxon>
    </lineage>
</organism>
<name>A0A7X3FU61_9HYPH</name>
<feature type="domain" description="Stress-response A/B barrel" evidence="1">
    <location>
        <begin position="1"/>
        <end position="97"/>
    </location>
</feature>
<keyword evidence="3" id="KW-1185">Reference proteome</keyword>
<dbReference type="Pfam" id="PF07876">
    <property type="entry name" value="Dabb"/>
    <property type="match status" value="1"/>
</dbReference>
<dbReference type="Proteomes" id="UP000438106">
    <property type="component" value="Unassembled WGS sequence"/>
</dbReference>
<protein>
    <submittedName>
        <fullName evidence="2">Dabb family protein</fullName>
    </submittedName>
</protein>
<dbReference type="InterPro" id="IPR013097">
    <property type="entry name" value="Dabb"/>
</dbReference>
<accession>A0A7X3FU61</accession>
<proteinExistence type="predicted"/>
<dbReference type="Gene3D" id="3.30.70.100">
    <property type="match status" value="1"/>
</dbReference>